<dbReference type="InterPro" id="IPR045269">
    <property type="entry name" value="Atg1-like"/>
</dbReference>
<dbReference type="SMART" id="SM00220">
    <property type="entry name" value="S_TKc"/>
    <property type="match status" value="1"/>
</dbReference>
<organism evidence="3 4">
    <name type="scientific">Ignavibacterium album (strain DSM 19864 / JCM 16511 / NBRC 101810 / Mat9-16)</name>
    <dbReference type="NCBI Taxonomy" id="945713"/>
    <lineage>
        <taxon>Bacteria</taxon>
        <taxon>Pseudomonadati</taxon>
        <taxon>Ignavibacteriota</taxon>
        <taxon>Ignavibacteria</taxon>
        <taxon>Ignavibacteriales</taxon>
        <taxon>Ignavibacteriaceae</taxon>
        <taxon>Ignavibacterium</taxon>
    </lineage>
</organism>
<evidence type="ECO:0000313" key="4">
    <source>
        <dbReference type="Proteomes" id="UP000007394"/>
    </source>
</evidence>
<dbReference type="InterPro" id="IPR011009">
    <property type="entry name" value="Kinase-like_dom_sf"/>
</dbReference>
<keyword evidence="1" id="KW-0802">TPR repeat</keyword>
<dbReference type="SMART" id="SM00028">
    <property type="entry name" value="TPR"/>
    <property type="match status" value="4"/>
</dbReference>
<dbReference type="OrthoDB" id="9806704at2"/>
<dbReference type="SUPFAM" id="SSF52540">
    <property type="entry name" value="P-loop containing nucleoside triphosphate hydrolases"/>
    <property type="match status" value="1"/>
</dbReference>
<keyword evidence="4" id="KW-1185">Reference proteome</keyword>
<dbReference type="GO" id="GO:0005737">
    <property type="term" value="C:cytoplasm"/>
    <property type="evidence" value="ECO:0007669"/>
    <property type="project" value="TreeGrafter"/>
</dbReference>
<dbReference type="PROSITE" id="PS50011">
    <property type="entry name" value="PROTEIN_KINASE_DOM"/>
    <property type="match status" value="1"/>
</dbReference>
<feature type="domain" description="Protein kinase" evidence="2">
    <location>
        <begin position="6"/>
        <end position="267"/>
    </location>
</feature>
<dbReference type="Gene3D" id="1.25.40.10">
    <property type="entry name" value="Tetratricopeptide repeat domain"/>
    <property type="match status" value="2"/>
</dbReference>
<dbReference type="PROSITE" id="PS50005">
    <property type="entry name" value="TPR"/>
    <property type="match status" value="1"/>
</dbReference>
<reference evidence="3 4" key="1">
    <citation type="journal article" date="2012" name="Front. Microbiol.">
        <title>Complete genome of Ignavibacterium album, a metabolically versatile, flagellated, facultative anaerobe from the phylum Chlorobi.</title>
        <authorList>
            <person name="Liu Z."/>
            <person name="Frigaard N.-U."/>
            <person name="Vogl K."/>
            <person name="Iino T."/>
            <person name="Ohkuma M."/>
            <person name="Overmann J."/>
            <person name="Bryant D.A."/>
        </authorList>
    </citation>
    <scope>NUCLEOTIDE SEQUENCE [LARGE SCALE GENOMIC DNA]</scope>
    <source>
        <strain evidence="4">DSM 19864 / JCM 16511 / NBRC 101810 / Mat9-16</strain>
    </source>
</reference>
<protein>
    <submittedName>
        <fullName evidence="3">Serine/threonine protein kinase</fullName>
    </submittedName>
</protein>
<dbReference type="eggNOG" id="COG0515">
    <property type="taxonomic scope" value="Bacteria"/>
</dbReference>
<keyword evidence="3" id="KW-0808">Transferase</keyword>
<dbReference type="InterPro" id="IPR027417">
    <property type="entry name" value="P-loop_NTPase"/>
</dbReference>
<keyword evidence="3" id="KW-0418">Kinase</keyword>
<dbReference type="KEGG" id="ial:IALB_0386"/>
<dbReference type="STRING" id="945713.IALB_0386"/>
<dbReference type="SUPFAM" id="SSF48452">
    <property type="entry name" value="TPR-like"/>
    <property type="match status" value="1"/>
</dbReference>
<dbReference type="EMBL" id="CP003418">
    <property type="protein sequence ID" value="AFH48098.1"/>
    <property type="molecule type" value="Genomic_DNA"/>
</dbReference>
<dbReference type="eggNOG" id="COG0457">
    <property type="taxonomic scope" value="Bacteria"/>
</dbReference>
<dbReference type="InterPro" id="IPR008271">
    <property type="entry name" value="Ser/Thr_kinase_AS"/>
</dbReference>
<dbReference type="RefSeq" id="WP_014559257.1">
    <property type="nucleotide sequence ID" value="NC_017464.1"/>
</dbReference>
<keyword evidence="3" id="KW-0723">Serine/threonine-protein kinase</keyword>
<evidence type="ECO:0000313" key="3">
    <source>
        <dbReference type="EMBL" id="AFH48098.1"/>
    </source>
</evidence>
<gene>
    <name evidence="3" type="ordered locus">IALB_0386</name>
</gene>
<sequence>MINNRYIIKRKLGEGRSKVFSAIDTEFPDKEIAIKFLPVNAKPDEKDFFREEFFRIKKFDHPNIIKAFEFGTVVTKDAEDLQIEFGSDFITLEYFPSKELLAYTELIDERKLKQILTQLCAVLYYLHQSNYIYYDLKPENILVNTNGNNPQIKLIDFGLAEYQLTELNIEVRGTAHYIAPELLKREHHDHTVDLYSLGILLYRIVYGRFPFSAENEVDIYKAQIEQQFIFPPSRYSRELISVIKKLLNKDASLRYHNSFQVLEDLGIEINLEITKDLLPAKFFSNRKDAVNIIRTYLADLKNNEIYCVKGAEGSGKTSLFIEIYENFENAILIENFSAKSGIDAVKYIFKKIFYSKVLFENYSRELLQELPLLFDNEKEEFVQKIKVFADSALKNSNPIILIDDFNLYDEFVKDVLKEVLPVFQINNTKVIISENSNFNSFTNLFANISEFQISHFTDSQLADFIEISYWQNFPKRELKKIIGLYSDLLPGNVKQFIKDLIVLGILKYSGKEISFSVSEELEIALRSSNEEIYRIRLSNLSADELKLAQLISAFEIGIEQMVLAGLLGINSDKIKELIDGLEKKNIIYSLNLSNTPRINSASFKSYIYSTISSKTKYHLVIANTIKKLFPNFNTIELARQYELAGEFEKSAEALKREIETAEKISAFAYKKSLLEKVLAFNLSENTKQEFLIELIRTNYKLSDYKSVIEIFDKIKIEKLDEELRNELKFMAGVSYKNIQSFDTATKIFNELFERGDIKLRNRILFEFADLEFDLRNFEKVIHYIEEIKKNFELLDSEDKGRLLNLQGLVEYNWNKNIDMAIKFINEAINEFENNSSFGKLAGIYANLGILFYEIGDKENSNTCISEALELNKKLGNYEQQAKILMNQGVMLLEDHKFEEAINLFRNSKVLFRVQNNKFLEGLCNSNLGEAYLYSCDYQNAYESLIEAQEKFSLVGNVDEELRVLFLLGKFWFIIGDVYELEKIINQFEYYSYTKSFLTEEHSTTYEFLKFMLQILNDDRIPVDHVINLLRRVDENNINLSGDLFFILLERFCNNNRINDALYIIKEPVFGKLSNANNYLAAYSDFINGLIVRNEKIEGMNSPLEYFELAYSKLENESITELTWKVLVAITEMYLERGNYHRAKKPRLYALELINLLADSISNPRIRVKFLEKKERKNALDILKKLNDKVKENELQQN</sequence>
<feature type="repeat" description="TPR" evidence="1">
    <location>
        <begin position="841"/>
        <end position="874"/>
    </location>
</feature>
<dbReference type="Proteomes" id="UP000007394">
    <property type="component" value="Chromosome"/>
</dbReference>
<dbReference type="InterPro" id="IPR000719">
    <property type="entry name" value="Prot_kinase_dom"/>
</dbReference>
<proteinExistence type="predicted"/>
<dbReference type="PROSITE" id="PS00108">
    <property type="entry name" value="PROTEIN_KINASE_ST"/>
    <property type="match status" value="1"/>
</dbReference>
<dbReference type="InterPro" id="IPR019734">
    <property type="entry name" value="TPR_rpt"/>
</dbReference>
<dbReference type="CDD" id="cd14014">
    <property type="entry name" value="STKc_PknB_like"/>
    <property type="match status" value="1"/>
</dbReference>
<name>I0AGJ1_IGNAJ</name>
<dbReference type="GO" id="GO:0004674">
    <property type="term" value="F:protein serine/threonine kinase activity"/>
    <property type="evidence" value="ECO:0007669"/>
    <property type="project" value="UniProtKB-KW"/>
</dbReference>
<dbReference type="SUPFAM" id="SSF56112">
    <property type="entry name" value="Protein kinase-like (PK-like)"/>
    <property type="match status" value="1"/>
</dbReference>
<evidence type="ECO:0000259" key="2">
    <source>
        <dbReference type="PROSITE" id="PS50011"/>
    </source>
</evidence>
<dbReference type="GO" id="GO:0005524">
    <property type="term" value="F:ATP binding"/>
    <property type="evidence" value="ECO:0007669"/>
    <property type="project" value="InterPro"/>
</dbReference>
<dbReference type="AlphaFoldDB" id="I0AGJ1"/>
<dbReference type="Pfam" id="PF00069">
    <property type="entry name" value="Pkinase"/>
    <property type="match status" value="1"/>
</dbReference>
<evidence type="ECO:0000256" key="1">
    <source>
        <dbReference type="PROSITE-ProRule" id="PRU00339"/>
    </source>
</evidence>
<dbReference type="PANTHER" id="PTHR24348">
    <property type="entry name" value="SERINE/THREONINE-PROTEIN KINASE UNC-51-RELATED"/>
    <property type="match status" value="1"/>
</dbReference>
<accession>I0AGJ1</accession>
<dbReference type="InterPro" id="IPR011990">
    <property type="entry name" value="TPR-like_helical_dom_sf"/>
</dbReference>
<dbReference type="Gene3D" id="1.10.510.10">
    <property type="entry name" value="Transferase(Phosphotransferase) domain 1"/>
    <property type="match status" value="1"/>
</dbReference>
<dbReference type="HOGENOM" id="CLU_271136_0_0_10"/>